<feature type="active site" description="Schiff-base intermediate with substrate; via topaquinone" evidence="7">
    <location>
        <position position="425"/>
    </location>
</feature>
<dbReference type="InterPro" id="IPR015798">
    <property type="entry name" value="Cu_amine_oxidase_C"/>
</dbReference>
<keyword evidence="5 9" id="KW-0560">Oxidoreductase</keyword>
<evidence type="ECO:0000313" key="12">
    <source>
        <dbReference type="Proteomes" id="UP000189911"/>
    </source>
</evidence>
<organism evidence="11 12">
    <name type="scientific">Lachancea nothofagi CBS 11611</name>
    <dbReference type="NCBI Taxonomy" id="1266666"/>
    <lineage>
        <taxon>Eukaryota</taxon>
        <taxon>Fungi</taxon>
        <taxon>Dikarya</taxon>
        <taxon>Ascomycota</taxon>
        <taxon>Saccharomycotina</taxon>
        <taxon>Saccharomycetes</taxon>
        <taxon>Saccharomycetales</taxon>
        <taxon>Saccharomycetaceae</taxon>
        <taxon>Lachancea</taxon>
    </lineage>
</organism>
<name>A0A1G4JH34_9SACH</name>
<gene>
    <name evidence="11" type="ORF">LANO_0D05006G</name>
</gene>
<dbReference type="Gene3D" id="3.10.450.40">
    <property type="match status" value="2"/>
</dbReference>
<accession>A0A1G4JH34</accession>
<feature type="active site" description="Proton acceptor" evidence="7">
    <location>
        <position position="341"/>
    </location>
</feature>
<evidence type="ECO:0000256" key="8">
    <source>
        <dbReference type="PIRSR" id="PIRSR600269-51"/>
    </source>
</evidence>
<evidence type="ECO:0000256" key="1">
    <source>
        <dbReference type="ARBA" id="ARBA00001935"/>
    </source>
</evidence>
<keyword evidence="4 7" id="KW-0801">TPQ</keyword>
<comment type="cofactor">
    <cofactor evidence="1">
        <name>Cu cation</name>
        <dbReference type="ChEBI" id="CHEBI:23378"/>
    </cofactor>
</comment>
<evidence type="ECO:0000256" key="7">
    <source>
        <dbReference type="PIRSR" id="PIRSR600269-50"/>
    </source>
</evidence>
<evidence type="ECO:0000259" key="10">
    <source>
        <dbReference type="Pfam" id="PF01179"/>
    </source>
</evidence>
<dbReference type="InterPro" id="IPR036460">
    <property type="entry name" value="Cu_amine_oxidase_C_sf"/>
</dbReference>
<dbReference type="SUPFAM" id="SSF49998">
    <property type="entry name" value="Amine oxidase catalytic domain"/>
    <property type="match status" value="1"/>
</dbReference>
<reference evidence="12" key="1">
    <citation type="submission" date="2016-03" db="EMBL/GenBank/DDBJ databases">
        <authorList>
            <person name="Devillers Hugo."/>
        </authorList>
    </citation>
    <scope>NUCLEOTIDE SEQUENCE [LARGE SCALE GENOMIC DNA]</scope>
</reference>
<dbReference type="PANTHER" id="PTHR10638">
    <property type="entry name" value="COPPER AMINE OXIDASE"/>
    <property type="match status" value="1"/>
</dbReference>
<dbReference type="GO" id="GO:0005507">
    <property type="term" value="F:copper ion binding"/>
    <property type="evidence" value="ECO:0007669"/>
    <property type="project" value="InterPro"/>
</dbReference>
<evidence type="ECO:0000313" key="11">
    <source>
        <dbReference type="EMBL" id="SCU89460.1"/>
    </source>
</evidence>
<dbReference type="EC" id="1.4.3.-" evidence="9"/>
<sequence>MPYFAIQISSTLPFVAVQHPAPMTLHIFDPLQDCEIRTTAKLLKDFNGDAKVHFIQIDRLDPPKKQAIKYLNIERHGGGKLPYIPRRTYAYYYLNDRMPLYKALCNVSDKRVIANQATPEGTVGPLLPEDITAVEEAIMKHPKVLAEISKLKIDNLYYDHSRLGKLGYSVVCEPWMYGTDSPNEKIPLIQAYMYMKLDHPEANHYSIPLRFSPVFEYLTHKLVRIDFLPAGADEKYVKETLPYRQFETVEYHPELIENTPTRKNLKPLIVSQPEGASFEIEGSKVKWQDWEFRISTNVREGFALYDVFFKGRSLFYRVALNEMTVPYADPRAPFHRKQAFDLGDCGFGNTANSLALGCHCLGVIKYLDTRRADQEGNPVLIPSTICMHEQDYGLLYLHKNYRNDNTVATRRREFVIQTIATVANYEYVVNLIFDQAGAITVQVRATGILSTMPNDENMVTDFATIVGPGVTAPFHQHLLSFRFDTRIDGDDNTVVYDDYVPMEENTAMNPYNVGFRQERTFMEKSGYVEQSPFTNRTYKVINEKSINPVTLKPVGYKFEMPAKQMIIASKNSYNAKRAHYATQQFWVSKYHDDQLYAAGEFTNQSQVDTGLCKWADGSESVRNTDTVVWATLALTHPPATEQFPVMTSDFLQFLVTPVSFFTKNPALDVPLANNNFNKSVYYEDAQKSAGLASKDSSSTASCCKSNI</sequence>
<dbReference type="SUPFAM" id="SSF54416">
    <property type="entry name" value="Amine oxidase N-terminal region"/>
    <property type="match status" value="2"/>
</dbReference>
<protein>
    <recommendedName>
        <fullName evidence="9">Amine oxidase</fullName>
        <ecNumber evidence="9">1.4.3.-</ecNumber>
    </recommendedName>
</protein>
<comment type="similarity">
    <text evidence="2 9">Belongs to the copper/topaquinone oxidase family.</text>
</comment>
<dbReference type="InterPro" id="IPR016182">
    <property type="entry name" value="Cu_amine_oxidase_N-reg"/>
</dbReference>
<dbReference type="AlphaFoldDB" id="A0A1G4JH34"/>
<proteinExistence type="inferred from homology"/>
<evidence type="ECO:0000256" key="6">
    <source>
        <dbReference type="ARBA" id="ARBA00023008"/>
    </source>
</evidence>
<keyword evidence="12" id="KW-1185">Reference proteome</keyword>
<dbReference type="InterPro" id="IPR000269">
    <property type="entry name" value="Cu_amine_oxidase"/>
</dbReference>
<dbReference type="OrthoDB" id="5379943at2759"/>
<dbReference type="PANTHER" id="PTHR10638:SF33">
    <property type="entry name" value="AMINE OXIDASE"/>
    <property type="match status" value="1"/>
</dbReference>
<keyword evidence="6 9" id="KW-0186">Copper</keyword>
<evidence type="ECO:0000256" key="9">
    <source>
        <dbReference type="RuleBase" id="RU000672"/>
    </source>
</evidence>
<dbReference type="EMBL" id="LT598448">
    <property type="protein sequence ID" value="SCU89460.1"/>
    <property type="molecule type" value="Genomic_DNA"/>
</dbReference>
<comment type="cofactor">
    <cofactor evidence="9">
        <name>Cu cation</name>
        <dbReference type="ChEBI" id="CHEBI:23378"/>
    </cofactor>
    <text evidence="9">Contains 1 topaquinone per subunit.</text>
</comment>
<comment type="PTM">
    <text evidence="8 9">Topaquinone (TPQ) is generated by copper-dependent autoxidation of a specific tyrosyl residue.</text>
</comment>
<dbReference type="Proteomes" id="UP000189911">
    <property type="component" value="Chromosome D"/>
</dbReference>
<keyword evidence="3 9" id="KW-0479">Metal-binding</keyword>
<dbReference type="GO" id="GO:0009308">
    <property type="term" value="P:amine metabolic process"/>
    <property type="evidence" value="ECO:0007669"/>
    <property type="project" value="UniProtKB-UniRule"/>
</dbReference>
<dbReference type="GO" id="GO:0048038">
    <property type="term" value="F:quinone binding"/>
    <property type="evidence" value="ECO:0007669"/>
    <property type="project" value="InterPro"/>
</dbReference>
<feature type="domain" description="Copper amine oxidase catalytic" evidence="10">
    <location>
        <begin position="270"/>
        <end position="667"/>
    </location>
</feature>
<evidence type="ECO:0000256" key="2">
    <source>
        <dbReference type="ARBA" id="ARBA00007983"/>
    </source>
</evidence>
<evidence type="ECO:0000256" key="5">
    <source>
        <dbReference type="ARBA" id="ARBA00023002"/>
    </source>
</evidence>
<dbReference type="GO" id="GO:0008131">
    <property type="term" value="F:primary methylamine oxidase activity"/>
    <property type="evidence" value="ECO:0007669"/>
    <property type="project" value="InterPro"/>
</dbReference>
<evidence type="ECO:0000256" key="4">
    <source>
        <dbReference type="ARBA" id="ARBA00022772"/>
    </source>
</evidence>
<feature type="modified residue" description="2',4',5'-topaquinone" evidence="8">
    <location>
        <position position="425"/>
    </location>
</feature>
<dbReference type="Gene3D" id="2.70.98.20">
    <property type="entry name" value="Copper amine oxidase, catalytic domain"/>
    <property type="match status" value="1"/>
</dbReference>
<evidence type="ECO:0000256" key="3">
    <source>
        <dbReference type="ARBA" id="ARBA00022723"/>
    </source>
</evidence>
<dbReference type="Pfam" id="PF01179">
    <property type="entry name" value="Cu_amine_oxid"/>
    <property type="match status" value="1"/>
</dbReference>